<feature type="transmembrane region" description="Helical" evidence="6">
    <location>
        <begin position="32"/>
        <end position="53"/>
    </location>
</feature>
<dbReference type="Gene3D" id="3.30.700.10">
    <property type="entry name" value="Glycoprotein, Type 4 Pilin"/>
    <property type="match status" value="1"/>
</dbReference>
<dbReference type="GO" id="GO:0015627">
    <property type="term" value="C:type II protein secretion system complex"/>
    <property type="evidence" value="ECO:0007669"/>
    <property type="project" value="InterPro"/>
</dbReference>
<evidence type="ECO:0000256" key="3">
    <source>
        <dbReference type="ARBA" id="ARBA00022692"/>
    </source>
</evidence>
<dbReference type="PRINTS" id="PR00885">
    <property type="entry name" value="BCTERIALGSPH"/>
</dbReference>
<dbReference type="InterPro" id="IPR012902">
    <property type="entry name" value="N_methyl_site"/>
</dbReference>
<dbReference type="SUPFAM" id="SSF54523">
    <property type="entry name" value="Pili subunits"/>
    <property type="match status" value="1"/>
</dbReference>
<dbReference type="PANTHER" id="PTHR30093">
    <property type="entry name" value="GENERAL SECRETION PATHWAY PROTEIN G"/>
    <property type="match status" value="1"/>
</dbReference>
<sequence length="177" mass="18693">MKNLKKLFKIKNFPSYQLLATNYQKGFTLIELLVVIAIIGILSSIVLVSLGTAREKGINAAIKAQLTQMRAAAELDYDAACSTACSYDNVCISGSEAEKLFAAAMKSAGFSQQSAGVALCQDSQSTWAAAIQLKGTGSKHFCVDSAGAAKETSTLPTGATVCKHKTLSNLRGFCDII</sequence>
<reference evidence="7 8" key="1">
    <citation type="journal article" date="2015" name="Nature">
        <title>rRNA introns, odd ribosomes, and small enigmatic genomes across a large radiation of phyla.</title>
        <authorList>
            <person name="Brown C.T."/>
            <person name="Hug L.A."/>
            <person name="Thomas B.C."/>
            <person name="Sharon I."/>
            <person name="Castelle C.J."/>
            <person name="Singh A."/>
            <person name="Wilkins M.J."/>
            <person name="Williams K.H."/>
            <person name="Banfield J.F."/>
        </authorList>
    </citation>
    <scope>NUCLEOTIDE SEQUENCE [LARGE SCALE GENOMIC DNA]</scope>
</reference>
<evidence type="ECO:0000313" key="8">
    <source>
        <dbReference type="Proteomes" id="UP000033876"/>
    </source>
</evidence>
<keyword evidence="2" id="KW-0488">Methylation</keyword>
<evidence type="ECO:0000256" key="1">
    <source>
        <dbReference type="ARBA" id="ARBA00004167"/>
    </source>
</evidence>
<dbReference type="Proteomes" id="UP000033876">
    <property type="component" value="Unassembled WGS sequence"/>
</dbReference>
<evidence type="ECO:0000256" key="4">
    <source>
        <dbReference type="ARBA" id="ARBA00022989"/>
    </source>
</evidence>
<dbReference type="AlphaFoldDB" id="A0A0G0K2X5"/>
<comment type="caution">
    <text evidence="7">The sequence shown here is derived from an EMBL/GenBank/DDBJ whole genome shotgun (WGS) entry which is preliminary data.</text>
</comment>
<dbReference type="GO" id="GO:0016020">
    <property type="term" value="C:membrane"/>
    <property type="evidence" value="ECO:0007669"/>
    <property type="project" value="UniProtKB-SubCell"/>
</dbReference>
<evidence type="ECO:0000313" key="7">
    <source>
        <dbReference type="EMBL" id="KKQ34996.1"/>
    </source>
</evidence>
<dbReference type="InterPro" id="IPR002416">
    <property type="entry name" value="T2SS_protein-GspH"/>
</dbReference>
<evidence type="ECO:0000256" key="2">
    <source>
        <dbReference type="ARBA" id="ARBA00022481"/>
    </source>
</evidence>
<keyword evidence="4 6" id="KW-1133">Transmembrane helix</keyword>
<dbReference type="NCBIfam" id="TIGR02532">
    <property type="entry name" value="IV_pilin_GFxxxE"/>
    <property type="match status" value="1"/>
</dbReference>
<evidence type="ECO:0000256" key="6">
    <source>
        <dbReference type="SAM" id="Phobius"/>
    </source>
</evidence>
<organism evidence="7 8">
    <name type="scientific">Candidatus Nomurabacteria bacterium GW2011_GWB1_37_5</name>
    <dbReference type="NCBI Taxonomy" id="1618742"/>
    <lineage>
        <taxon>Bacteria</taxon>
        <taxon>Candidatus Nomuraibacteriota</taxon>
    </lineage>
</organism>
<keyword evidence="3 6" id="KW-0812">Transmembrane</keyword>
<proteinExistence type="predicted"/>
<dbReference type="InterPro" id="IPR045584">
    <property type="entry name" value="Pilin-like"/>
</dbReference>
<accession>A0A0G0K2X5</accession>
<comment type="subcellular location">
    <subcellularLocation>
        <location evidence="1">Membrane</location>
        <topology evidence="1">Single-pass membrane protein</topology>
    </subcellularLocation>
</comment>
<name>A0A0G0K2X5_9BACT</name>
<protein>
    <submittedName>
        <fullName evidence="7">Uncharacterized protein</fullName>
    </submittedName>
</protein>
<gene>
    <name evidence="7" type="ORF">US50_C0029G0003</name>
</gene>
<dbReference type="EMBL" id="LBTF01000029">
    <property type="protein sequence ID" value="KKQ34996.1"/>
    <property type="molecule type" value="Genomic_DNA"/>
</dbReference>
<dbReference type="PROSITE" id="PS00409">
    <property type="entry name" value="PROKAR_NTER_METHYL"/>
    <property type="match status" value="1"/>
</dbReference>
<keyword evidence="5 6" id="KW-0472">Membrane</keyword>
<dbReference type="Pfam" id="PF07963">
    <property type="entry name" value="N_methyl"/>
    <property type="match status" value="1"/>
</dbReference>
<evidence type="ECO:0000256" key="5">
    <source>
        <dbReference type="ARBA" id="ARBA00023136"/>
    </source>
</evidence>
<dbReference type="GO" id="GO:0015628">
    <property type="term" value="P:protein secretion by the type II secretion system"/>
    <property type="evidence" value="ECO:0007669"/>
    <property type="project" value="InterPro"/>
</dbReference>